<gene>
    <name evidence="3" type="ORF">ACFQE9_09240</name>
</gene>
<dbReference type="Proteomes" id="UP001596296">
    <property type="component" value="Unassembled WGS sequence"/>
</dbReference>
<organism evidence="3 4">
    <name type="scientific">Halopenitus salinus</name>
    <dbReference type="NCBI Taxonomy" id="1198295"/>
    <lineage>
        <taxon>Archaea</taxon>
        <taxon>Methanobacteriati</taxon>
        <taxon>Methanobacteriota</taxon>
        <taxon>Stenosarchaea group</taxon>
        <taxon>Halobacteria</taxon>
        <taxon>Halobacteriales</taxon>
        <taxon>Haloferacaceae</taxon>
        <taxon>Halopenitus</taxon>
    </lineage>
</organism>
<accession>A0ABD5UTI9</accession>
<keyword evidence="2" id="KW-0472">Membrane</keyword>
<dbReference type="PROSITE" id="PS51318">
    <property type="entry name" value="TAT"/>
    <property type="match status" value="1"/>
</dbReference>
<keyword evidence="2" id="KW-1133">Transmembrane helix</keyword>
<name>A0ABD5UTI9_9EURY</name>
<comment type="caution">
    <text evidence="3">The sequence shown here is derived from an EMBL/GenBank/DDBJ whole genome shotgun (WGS) entry which is preliminary data.</text>
</comment>
<evidence type="ECO:0000313" key="3">
    <source>
        <dbReference type="EMBL" id="MFC6892787.1"/>
    </source>
</evidence>
<keyword evidence="4" id="KW-1185">Reference proteome</keyword>
<reference evidence="3 4" key="1">
    <citation type="journal article" date="2019" name="Int. J. Syst. Evol. Microbiol.">
        <title>The Global Catalogue of Microorganisms (GCM) 10K type strain sequencing project: providing services to taxonomists for standard genome sequencing and annotation.</title>
        <authorList>
            <consortium name="The Broad Institute Genomics Platform"/>
            <consortium name="The Broad Institute Genome Sequencing Center for Infectious Disease"/>
            <person name="Wu L."/>
            <person name="Ma J."/>
        </authorList>
    </citation>
    <scope>NUCLEOTIDE SEQUENCE [LARGE SCALE GENOMIC DNA]</scope>
    <source>
        <strain evidence="3 4">SKJ47</strain>
    </source>
</reference>
<dbReference type="InterPro" id="IPR006311">
    <property type="entry name" value="TAT_signal"/>
</dbReference>
<dbReference type="AlphaFoldDB" id="A0ABD5UTI9"/>
<protein>
    <recommendedName>
        <fullName evidence="5">SipW-cognate class signal peptide</fullName>
    </recommendedName>
</protein>
<evidence type="ECO:0008006" key="5">
    <source>
        <dbReference type="Google" id="ProtNLM"/>
    </source>
</evidence>
<feature type="transmembrane region" description="Helical" evidence="2">
    <location>
        <begin position="12"/>
        <end position="35"/>
    </location>
</feature>
<feature type="compositionally biased region" description="Gly residues" evidence="1">
    <location>
        <begin position="387"/>
        <end position="401"/>
    </location>
</feature>
<evidence type="ECO:0000256" key="2">
    <source>
        <dbReference type="SAM" id="Phobius"/>
    </source>
</evidence>
<sequence>MSRDPPGVSRRQVLAGVTGMGAFGLAGGATSAAYLSDRETVSSAQRAGAVGLEVECDSTSCETLGGKTTFAFGDLDPGDSRTERFGLSIDENPIRVWLRTACPPAIDPLGEALEVRLAIEETCGDEDTRRALNSSGTWTSLSELRGDLAGGVRVDDPNDPCLSAADDPCLVFDYRLPSDAAWAGNATSDLEFELVAEQCRHVPESEATSEAFDAATCPDFECEECSELGTVKLDDTLVPGASYELDGDDEHEIEVLQVTNAVDGDGTSETVCVAFRLLKDGDESTAPPICEVELESEDQSVTHDVDPLTRTRGRICTPSDEGDDTSRPGIDSITVFTCGEGGNGDCAPCENEGDERVASATFEYEGPGTVTVVIDQQEDGNGKPQQSGGGGPQQSNGGGPPDGQMTEVEDVESGDKFTVPLNGDHQPNFDLSVVDSNDDEWTLGTIHTSCSKPFGPGKTVTDDTRTLTVVAATNKNGDAICEVSER</sequence>
<feature type="region of interest" description="Disordered" evidence="1">
    <location>
        <begin position="310"/>
        <end position="331"/>
    </location>
</feature>
<proteinExistence type="predicted"/>
<evidence type="ECO:0000256" key="1">
    <source>
        <dbReference type="SAM" id="MobiDB-lite"/>
    </source>
</evidence>
<evidence type="ECO:0000313" key="4">
    <source>
        <dbReference type="Proteomes" id="UP001596296"/>
    </source>
</evidence>
<dbReference type="EMBL" id="JBHSXL010000008">
    <property type="protein sequence ID" value="MFC6892787.1"/>
    <property type="molecule type" value="Genomic_DNA"/>
</dbReference>
<dbReference type="RefSeq" id="WP_379743642.1">
    <property type="nucleotide sequence ID" value="NZ_JBHSVN010000001.1"/>
</dbReference>
<feature type="region of interest" description="Disordered" evidence="1">
    <location>
        <begin position="378"/>
        <end position="407"/>
    </location>
</feature>
<keyword evidence="2" id="KW-0812">Transmembrane</keyword>